<keyword evidence="3" id="KW-1185">Reference proteome</keyword>
<dbReference type="EMBL" id="OX465085">
    <property type="protein sequence ID" value="CAI9301844.1"/>
    <property type="molecule type" value="Genomic_DNA"/>
</dbReference>
<proteinExistence type="predicted"/>
<feature type="compositionally biased region" description="Acidic residues" evidence="1">
    <location>
        <begin position="134"/>
        <end position="145"/>
    </location>
</feature>
<feature type="region of interest" description="Disordered" evidence="1">
    <location>
        <begin position="129"/>
        <end position="184"/>
    </location>
</feature>
<gene>
    <name evidence="2" type="ORF">LSALG_LOCUS40364</name>
</gene>
<feature type="compositionally biased region" description="Basic and acidic residues" evidence="1">
    <location>
        <begin position="154"/>
        <end position="184"/>
    </location>
</feature>
<accession>A0AA35ZZK2</accession>
<organism evidence="2 3">
    <name type="scientific">Lactuca saligna</name>
    <name type="common">Willowleaf lettuce</name>
    <dbReference type="NCBI Taxonomy" id="75948"/>
    <lineage>
        <taxon>Eukaryota</taxon>
        <taxon>Viridiplantae</taxon>
        <taxon>Streptophyta</taxon>
        <taxon>Embryophyta</taxon>
        <taxon>Tracheophyta</taxon>
        <taxon>Spermatophyta</taxon>
        <taxon>Magnoliopsida</taxon>
        <taxon>eudicotyledons</taxon>
        <taxon>Gunneridae</taxon>
        <taxon>Pentapetalae</taxon>
        <taxon>asterids</taxon>
        <taxon>campanulids</taxon>
        <taxon>Asterales</taxon>
        <taxon>Asteraceae</taxon>
        <taxon>Cichorioideae</taxon>
        <taxon>Cichorieae</taxon>
        <taxon>Lactucinae</taxon>
        <taxon>Lactuca</taxon>
    </lineage>
</organism>
<sequence>MDALTIKEEKCKVLETKLRYTEKHVDDFLSENAVTRSCIFDITGLLFDIIDTCDRMISITIKKHLAKKLCSVFAMLHRLEGVMKPVSILQEGGKGGSKVQLNEPPKALVNPLVNPPVIKKEPKCKEKLFNDEPIINDEGDEEPDEAELKRRKAREAELDKNAHIVREEEEKEKADKEDQATLRS</sequence>
<dbReference type="AlphaFoldDB" id="A0AA35ZZK2"/>
<evidence type="ECO:0000256" key="1">
    <source>
        <dbReference type="SAM" id="MobiDB-lite"/>
    </source>
</evidence>
<dbReference type="Proteomes" id="UP001177003">
    <property type="component" value="Chromosome 9"/>
</dbReference>
<protein>
    <submittedName>
        <fullName evidence="2">Uncharacterized protein</fullName>
    </submittedName>
</protein>
<reference evidence="2" key="1">
    <citation type="submission" date="2023-04" db="EMBL/GenBank/DDBJ databases">
        <authorList>
            <person name="Vijverberg K."/>
            <person name="Xiong W."/>
            <person name="Schranz E."/>
        </authorList>
    </citation>
    <scope>NUCLEOTIDE SEQUENCE</scope>
</reference>
<evidence type="ECO:0000313" key="2">
    <source>
        <dbReference type="EMBL" id="CAI9301844.1"/>
    </source>
</evidence>
<evidence type="ECO:0000313" key="3">
    <source>
        <dbReference type="Proteomes" id="UP001177003"/>
    </source>
</evidence>
<name>A0AA35ZZK2_LACSI</name>